<comment type="cofactor">
    <cofactor evidence="9">
        <name>Mg(2+)</name>
        <dbReference type="ChEBI" id="CHEBI:18420"/>
    </cofactor>
    <text evidence="9">Binds 1 Mg(2+) ion per subunit.</text>
</comment>
<dbReference type="RefSeq" id="WP_262431342.1">
    <property type="nucleotide sequence ID" value="NZ_JACRTE010000002.1"/>
</dbReference>
<dbReference type="InterPro" id="IPR005844">
    <property type="entry name" value="A-D-PHexomutase_a/b/a-I"/>
</dbReference>
<feature type="domain" description="Alpha-D-phosphohexomutase alpha/beta/alpha" evidence="11">
    <location>
        <begin position="3"/>
        <end position="134"/>
    </location>
</feature>
<dbReference type="InterPro" id="IPR050060">
    <property type="entry name" value="Phosphoglucosamine_mutase"/>
</dbReference>
<evidence type="ECO:0000256" key="2">
    <source>
        <dbReference type="ARBA" id="ARBA00022553"/>
    </source>
</evidence>
<comment type="similarity">
    <text evidence="1 9">Belongs to the phosphohexose mutase family.</text>
</comment>
<dbReference type="SUPFAM" id="SSF53738">
    <property type="entry name" value="Phosphoglucomutase, first 3 domains"/>
    <property type="match status" value="3"/>
</dbReference>
<feature type="modified residue" description="Phosphoserine" evidence="9">
    <location>
        <position position="102"/>
    </location>
</feature>
<dbReference type="GO" id="GO:0008966">
    <property type="term" value="F:phosphoglucosamine mutase activity"/>
    <property type="evidence" value="ECO:0007669"/>
    <property type="project" value="UniProtKB-UniRule"/>
</dbReference>
<comment type="function">
    <text evidence="9">Catalyzes the conversion of glucosamine-6-phosphate to glucosamine-1-phosphate.</text>
</comment>
<evidence type="ECO:0000313" key="15">
    <source>
        <dbReference type="Proteomes" id="UP000647416"/>
    </source>
</evidence>
<dbReference type="AlphaFoldDB" id="A0A926ISM9"/>
<dbReference type="EMBL" id="JACRTE010000002">
    <property type="protein sequence ID" value="MBC8595695.1"/>
    <property type="molecule type" value="Genomic_DNA"/>
</dbReference>
<dbReference type="GO" id="GO:0009252">
    <property type="term" value="P:peptidoglycan biosynthetic process"/>
    <property type="evidence" value="ECO:0007669"/>
    <property type="project" value="TreeGrafter"/>
</dbReference>
<dbReference type="HAMAP" id="MF_01554_B">
    <property type="entry name" value="GlmM_B"/>
    <property type="match status" value="1"/>
</dbReference>
<dbReference type="PANTHER" id="PTHR42946:SF1">
    <property type="entry name" value="PHOSPHOGLUCOMUTASE (ALPHA-D-GLUCOSE-1,6-BISPHOSPHATE-DEPENDENT)"/>
    <property type="match status" value="1"/>
</dbReference>
<comment type="PTM">
    <text evidence="9">Activated by phosphorylation.</text>
</comment>
<gene>
    <name evidence="9" type="primary">glmM</name>
    <name evidence="14" type="ORF">H8706_02255</name>
</gene>
<dbReference type="InterPro" id="IPR005846">
    <property type="entry name" value="A-D-PHexomutase_a/b/a-III"/>
</dbReference>
<dbReference type="Gene3D" id="3.30.310.50">
    <property type="entry name" value="Alpha-D-phosphohexomutase, C-terminal domain"/>
    <property type="match status" value="1"/>
</dbReference>
<protein>
    <recommendedName>
        <fullName evidence="8 9">Phosphoglucosamine mutase</fullName>
        <ecNumber evidence="7 9">5.4.2.10</ecNumber>
    </recommendedName>
</protein>
<dbReference type="EC" id="5.4.2.10" evidence="7 9"/>
<evidence type="ECO:0000259" key="10">
    <source>
        <dbReference type="Pfam" id="PF00408"/>
    </source>
</evidence>
<feature type="active site" description="Phosphoserine intermediate" evidence="9">
    <location>
        <position position="102"/>
    </location>
</feature>
<keyword evidence="15" id="KW-1185">Reference proteome</keyword>
<feature type="binding site" evidence="9">
    <location>
        <position position="242"/>
    </location>
    <ligand>
        <name>Mg(2+)</name>
        <dbReference type="ChEBI" id="CHEBI:18420"/>
    </ligand>
</feature>
<dbReference type="InterPro" id="IPR036900">
    <property type="entry name" value="A-D-PHexomutase_C_sf"/>
</dbReference>
<evidence type="ECO:0000259" key="13">
    <source>
        <dbReference type="Pfam" id="PF02880"/>
    </source>
</evidence>
<name>A0A926ISM9_9FIRM</name>
<dbReference type="InterPro" id="IPR005843">
    <property type="entry name" value="A-D-PHexomutase_C"/>
</dbReference>
<feature type="binding site" description="via phosphate group" evidence="9">
    <location>
        <position position="102"/>
    </location>
    <ligand>
        <name>Mg(2+)</name>
        <dbReference type="ChEBI" id="CHEBI:18420"/>
    </ligand>
</feature>
<dbReference type="FunFam" id="3.40.120.10:FF:000001">
    <property type="entry name" value="Phosphoglucosamine mutase"/>
    <property type="match status" value="1"/>
</dbReference>
<evidence type="ECO:0000256" key="1">
    <source>
        <dbReference type="ARBA" id="ARBA00010231"/>
    </source>
</evidence>
<evidence type="ECO:0000256" key="5">
    <source>
        <dbReference type="ARBA" id="ARBA00023235"/>
    </source>
</evidence>
<organism evidence="14 15">
    <name type="scientific">Qingrenia yutianensis</name>
    <dbReference type="NCBI Taxonomy" id="2763676"/>
    <lineage>
        <taxon>Bacteria</taxon>
        <taxon>Bacillati</taxon>
        <taxon>Bacillota</taxon>
        <taxon>Clostridia</taxon>
        <taxon>Eubacteriales</taxon>
        <taxon>Oscillospiraceae</taxon>
        <taxon>Qingrenia</taxon>
    </lineage>
</organism>
<dbReference type="InterPro" id="IPR005841">
    <property type="entry name" value="Alpha-D-phosphohexomutase_SF"/>
</dbReference>
<keyword evidence="4 9" id="KW-0460">Magnesium</keyword>
<evidence type="ECO:0000259" key="11">
    <source>
        <dbReference type="Pfam" id="PF02878"/>
    </source>
</evidence>
<dbReference type="GO" id="GO:0006048">
    <property type="term" value="P:UDP-N-acetylglucosamine biosynthetic process"/>
    <property type="evidence" value="ECO:0007669"/>
    <property type="project" value="TreeGrafter"/>
</dbReference>
<evidence type="ECO:0000256" key="7">
    <source>
        <dbReference type="ARBA" id="ARBA00066330"/>
    </source>
</evidence>
<comment type="caution">
    <text evidence="14">The sequence shown here is derived from an EMBL/GenBank/DDBJ whole genome shotgun (WGS) entry which is preliminary data.</text>
</comment>
<dbReference type="NCBIfam" id="NF008139">
    <property type="entry name" value="PRK10887.1"/>
    <property type="match status" value="1"/>
</dbReference>
<sequence>MGRLFGTDGVRGIANKELTCELAFKLGQAGAKVLTKHTNNAHPKILVGKDTRISGDMLEASLVAGFCSVGAVSVCVGQIPTPAVAYLVRKYKADAGVVISASHNSVEYNGIKFFSNEGYKLSDDLENEIEEYILGGKDLGELPDGCDIGRKRVHETGMRDYTDFAKSCIDVRLDGLKIALDCANGAAFECAKLAFKELGAETLLINNVPDGTNINKNCGSTHIEGLQKFVADNKCDMGFAFDGDADRCLAVDENGNLVDGDKIMVICAKGLKDEGKLKNNTVVATVMSNLGFFKALDKIGINYEQTTVGDRYVLQNMLENGHIIGGEQSGHVILLENNTTGDGLVTALTVASTAAKSKKKLSELAGVVTVLPQVLVNVTVKNEHKNTYSSDSVIKSEIEKLEKKFDGNGRVLIRPSGTEPLIRVMLEGENYDEIKKEAEALADVIRERLS</sequence>
<keyword evidence="5 9" id="KW-0413">Isomerase</keyword>
<dbReference type="GO" id="GO:0005829">
    <property type="term" value="C:cytosol"/>
    <property type="evidence" value="ECO:0007669"/>
    <property type="project" value="TreeGrafter"/>
</dbReference>
<accession>A0A926ISM9</accession>
<feature type="binding site" evidence="9">
    <location>
        <position position="246"/>
    </location>
    <ligand>
        <name>Mg(2+)</name>
        <dbReference type="ChEBI" id="CHEBI:18420"/>
    </ligand>
</feature>
<dbReference type="Pfam" id="PF02880">
    <property type="entry name" value="PGM_PMM_III"/>
    <property type="match status" value="1"/>
</dbReference>
<dbReference type="Pfam" id="PF00408">
    <property type="entry name" value="PGM_PMM_IV"/>
    <property type="match status" value="1"/>
</dbReference>
<dbReference type="CDD" id="cd05802">
    <property type="entry name" value="GlmM"/>
    <property type="match status" value="1"/>
</dbReference>
<evidence type="ECO:0000313" key="14">
    <source>
        <dbReference type="EMBL" id="MBC8595695.1"/>
    </source>
</evidence>
<dbReference type="Proteomes" id="UP000647416">
    <property type="component" value="Unassembled WGS sequence"/>
</dbReference>
<dbReference type="InterPro" id="IPR016055">
    <property type="entry name" value="A-D-PHexomutase_a/b/a-I/II/III"/>
</dbReference>
<feature type="domain" description="Alpha-D-phosphohexomutase alpha/beta/alpha" evidence="12">
    <location>
        <begin position="160"/>
        <end position="255"/>
    </location>
</feature>
<dbReference type="GO" id="GO:0005975">
    <property type="term" value="P:carbohydrate metabolic process"/>
    <property type="evidence" value="ECO:0007669"/>
    <property type="project" value="InterPro"/>
</dbReference>
<keyword evidence="2 9" id="KW-0597">Phosphoprotein</keyword>
<feature type="domain" description="Alpha-D-phosphohexomutase C-terminal" evidence="10">
    <location>
        <begin position="375"/>
        <end position="443"/>
    </location>
</feature>
<dbReference type="FunFam" id="3.30.310.50:FF:000001">
    <property type="entry name" value="Phosphoglucosamine mutase"/>
    <property type="match status" value="1"/>
</dbReference>
<dbReference type="PRINTS" id="PR00509">
    <property type="entry name" value="PGMPMM"/>
</dbReference>
<proteinExistence type="inferred from homology"/>
<reference evidence="14" key="1">
    <citation type="submission" date="2020-08" db="EMBL/GenBank/DDBJ databases">
        <title>Genome public.</title>
        <authorList>
            <person name="Liu C."/>
            <person name="Sun Q."/>
        </authorList>
    </citation>
    <scope>NUCLEOTIDE SEQUENCE</scope>
    <source>
        <strain evidence="14">NSJ-50</strain>
    </source>
</reference>
<dbReference type="Pfam" id="PF02878">
    <property type="entry name" value="PGM_PMM_I"/>
    <property type="match status" value="1"/>
</dbReference>
<evidence type="ECO:0000256" key="3">
    <source>
        <dbReference type="ARBA" id="ARBA00022723"/>
    </source>
</evidence>
<dbReference type="SUPFAM" id="SSF55957">
    <property type="entry name" value="Phosphoglucomutase, C-terminal domain"/>
    <property type="match status" value="1"/>
</dbReference>
<dbReference type="InterPro" id="IPR005845">
    <property type="entry name" value="A-D-PHexomutase_a/b/a-II"/>
</dbReference>
<dbReference type="FunFam" id="3.40.120.10:FF:000002">
    <property type="entry name" value="Phosphoglucosamine mutase"/>
    <property type="match status" value="1"/>
</dbReference>
<evidence type="ECO:0000256" key="9">
    <source>
        <dbReference type="HAMAP-Rule" id="MF_01554"/>
    </source>
</evidence>
<comment type="catalytic activity">
    <reaction evidence="6 9">
        <text>alpha-D-glucosamine 1-phosphate = D-glucosamine 6-phosphate</text>
        <dbReference type="Rhea" id="RHEA:23424"/>
        <dbReference type="ChEBI" id="CHEBI:58516"/>
        <dbReference type="ChEBI" id="CHEBI:58725"/>
        <dbReference type="EC" id="5.4.2.10"/>
    </reaction>
</comment>
<feature type="binding site" evidence="9">
    <location>
        <position position="244"/>
    </location>
    <ligand>
        <name>Mg(2+)</name>
        <dbReference type="ChEBI" id="CHEBI:18420"/>
    </ligand>
</feature>
<feature type="domain" description="Alpha-D-phosphohexomutase alpha/beta/alpha" evidence="13">
    <location>
        <begin position="259"/>
        <end position="365"/>
    </location>
</feature>
<evidence type="ECO:0000256" key="8">
    <source>
        <dbReference type="ARBA" id="ARBA00068193"/>
    </source>
</evidence>
<dbReference type="PANTHER" id="PTHR42946">
    <property type="entry name" value="PHOSPHOHEXOSE MUTASE"/>
    <property type="match status" value="1"/>
</dbReference>
<dbReference type="Pfam" id="PF02879">
    <property type="entry name" value="PGM_PMM_II"/>
    <property type="match status" value="1"/>
</dbReference>
<dbReference type="NCBIfam" id="TIGR01455">
    <property type="entry name" value="glmM"/>
    <property type="match status" value="1"/>
</dbReference>
<evidence type="ECO:0000259" key="12">
    <source>
        <dbReference type="Pfam" id="PF02879"/>
    </source>
</evidence>
<dbReference type="Gene3D" id="3.40.120.10">
    <property type="entry name" value="Alpha-D-Glucose-1,6-Bisphosphate, subunit A, domain 3"/>
    <property type="match status" value="3"/>
</dbReference>
<dbReference type="GO" id="GO:0000287">
    <property type="term" value="F:magnesium ion binding"/>
    <property type="evidence" value="ECO:0007669"/>
    <property type="project" value="UniProtKB-UniRule"/>
</dbReference>
<dbReference type="InterPro" id="IPR006352">
    <property type="entry name" value="GlmM_bact"/>
</dbReference>
<keyword evidence="3 9" id="KW-0479">Metal-binding</keyword>
<evidence type="ECO:0000256" key="6">
    <source>
        <dbReference type="ARBA" id="ARBA00050364"/>
    </source>
</evidence>
<dbReference type="GO" id="GO:0004615">
    <property type="term" value="F:phosphomannomutase activity"/>
    <property type="evidence" value="ECO:0007669"/>
    <property type="project" value="TreeGrafter"/>
</dbReference>
<evidence type="ECO:0000256" key="4">
    <source>
        <dbReference type="ARBA" id="ARBA00022842"/>
    </source>
</evidence>